<dbReference type="Gene3D" id="3.30.1330.30">
    <property type="match status" value="1"/>
</dbReference>
<dbReference type="EMBL" id="NGJY01000005">
    <property type="protein sequence ID" value="RSU01610.1"/>
    <property type="molecule type" value="Genomic_DNA"/>
</dbReference>
<dbReference type="InterPro" id="IPR029064">
    <property type="entry name" value="Ribosomal_eL30-like_sf"/>
</dbReference>
<organism evidence="1 2">
    <name type="scientific">Vagococcus fessus</name>
    <dbReference type="NCBI Taxonomy" id="120370"/>
    <lineage>
        <taxon>Bacteria</taxon>
        <taxon>Bacillati</taxon>
        <taxon>Bacillota</taxon>
        <taxon>Bacilli</taxon>
        <taxon>Lactobacillales</taxon>
        <taxon>Enterococcaceae</taxon>
        <taxon>Vagococcus</taxon>
    </lineage>
</organism>
<protein>
    <recommendedName>
        <fullName evidence="3">DUF1694 domain-containing protein</fullName>
    </recommendedName>
</protein>
<sequence length="164" mass="18612">MITIRSDTMAQKDVQDYLEKGMYGTPQLKPEEKKQYLGTFRERVYLTMTIAEMRDKKNVTHFKQELQDNPGQQLLLNAAADFSLQNDYMVIAQKANCPFKIIDSDEALSDETIGLVYAGDTAVNIEKVAVSEKYATIRTKTEPATPPTEQAEEKTGFFAKLFKK</sequence>
<dbReference type="OrthoDB" id="95278at2"/>
<dbReference type="Pfam" id="PF07997">
    <property type="entry name" value="DUF1694"/>
    <property type="match status" value="1"/>
</dbReference>
<dbReference type="AlphaFoldDB" id="A0A430A4F3"/>
<evidence type="ECO:0008006" key="3">
    <source>
        <dbReference type="Google" id="ProtNLM"/>
    </source>
</evidence>
<dbReference type="SUPFAM" id="SSF160515">
    <property type="entry name" value="YueI-like"/>
    <property type="match status" value="1"/>
</dbReference>
<dbReference type="Proteomes" id="UP000287101">
    <property type="component" value="Unassembled WGS sequence"/>
</dbReference>
<evidence type="ECO:0000313" key="2">
    <source>
        <dbReference type="Proteomes" id="UP000287101"/>
    </source>
</evidence>
<keyword evidence="2" id="KW-1185">Reference proteome</keyword>
<accession>A0A430A4F3</accession>
<gene>
    <name evidence="1" type="ORF">CBF31_10290</name>
</gene>
<name>A0A430A4F3_9ENTE</name>
<dbReference type="InterPro" id="IPR012543">
    <property type="entry name" value="DUF1694"/>
</dbReference>
<comment type="caution">
    <text evidence="1">The sequence shown here is derived from an EMBL/GenBank/DDBJ whole genome shotgun (WGS) entry which is preliminary data.</text>
</comment>
<dbReference type="PIRSF" id="PIRSF034303">
    <property type="entry name" value="DUF1694"/>
    <property type="match status" value="1"/>
</dbReference>
<proteinExistence type="predicted"/>
<reference evidence="1 2" key="1">
    <citation type="submission" date="2017-05" db="EMBL/GenBank/DDBJ databases">
        <title>Vagococcus spp. assemblies.</title>
        <authorList>
            <person name="Gulvik C.A."/>
        </authorList>
    </citation>
    <scope>NUCLEOTIDE SEQUENCE [LARGE SCALE GENOMIC DNA]</scope>
    <source>
        <strain evidence="1 2">CCUG 41755</strain>
    </source>
</reference>
<evidence type="ECO:0000313" key="1">
    <source>
        <dbReference type="EMBL" id="RSU01610.1"/>
    </source>
</evidence>